<dbReference type="GO" id="GO:0008270">
    <property type="term" value="F:zinc ion binding"/>
    <property type="evidence" value="ECO:0007669"/>
    <property type="project" value="UniProtKB-KW"/>
</dbReference>
<dbReference type="GO" id="GO:0006397">
    <property type="term" value="P:mRNA processing"/>
    <property type="evidence" value="ECO:0007669"/>
    <property type="project" value="UniProtKB-KW"/>
</dbReference>
<evidence type="ECO:0000313" key="4">
    <source>
        <dbReference type="EMBL" id="CAH7684458.1"/>
    </source>
</evidence>
<dbReference type="InterPro" id="IPR001878">
    <property type="entry name" value="Znf_CCHC"/>
</dbReference>
<dbReference type="AlphaFoldDB" id="A0AAV0BBD8"/>
<dbReference type="SUPFAM" id="SSF57756">
    <property type="entry name" value="Retrovirus zinc finger-like domains"/>
    <property type="match status" value="1"/>
</dbReference>
<keyword evidence="1" id="KW-0507">mRNA processing</keyword>
<gene>
    <name evidence="4" type="ORF">PPACK8108_LOCUS18611</name>
</gene>
<protein>
    <recommendedName>
        <fullName evidence="3">CCHC-type domain-containing protein</fullName>
    </recommendedName>
</protein>
<organism evidence="4 5">
    <name type="scientific">Phakopsora pachyrhizi</name>
    <name type="common">Asian soybean rust disease fungus</name>
    <dbReference type="NCBI Taxonomy" id="170000"/>
    <lineage>
        <taxon>Eukaryota</taxon>
        <taxon>Fungi</taxon>
        <taxon>Dikarya</taxon>
        <taxon>Basidiomycota</taxon>
        <taxon>Pucciniomycotina</taxon>
        <taxon>Pucciniomycetes</taxon>
        <taxon>Pucciniales</taxon>
        <taxon>Phakopsoraceae</taxon>
        <taxon>Phakopsora</taxon>
    </lineage>
</organism>
<keyword evidence="2" id="KW-0479">Metal-binding</keyword>
<accession>A0AAV0BBD8</accession>
<keyword evidence="2" id="KW-0862">Zinc</keyword>
<comment type="caution">
    <text evidence="4">The sequence shown here is derived from an EMBL/GenBank/DDBJ whole genome shotgun (WGS) entry which is preliminary data.</text>
</comment>
<dbReference type="SMART" id="SM00343">
    <property type="entry name" value="ZnF_C2HC"/>
    <property type="match status" value="1"/>
</dbReference>
<evidence type="ECO:0000256" key="2">
    <source>
        <dbReference type="PROSITE-ProRule" id="PRU00047"/>
    </source>
</evidence>
<dbReference type="InterPro" id="IPR036875">
    <property type="entry name" value="Znf_CCHC_sf"/>
</dbReference>
<dbReference type="EMBL" id="CALTRL010005398">
    <property type="protein sequence ID" value="CAH7684458.1"/>
    <property type="molecule type" value="Genomic_DNA"/>
</dbReference>
<reference evidence="4" key="1">
    <citation type="submission" date="2022-06" db="EMBL/GenBank/DDBJ databases">
        <authorList>
            <consortium name="SYNGENTA / RWTH Aachen University"/>
        </authorList>
    </citation>
    <scope>NUCLEOTIDE SEQUENCE</scope>
</reference>
<dbReference type="PROSITE" id="PS50158">
    <property type="entry name" value="ZF_CCHC"/>
    <property type="match status" value="1"/>
</dbReference>
<feature type="domain" description="CCHC-type" evidence="3">
    <location>
        <begin position="95"/>
        <end position="110"/>
    </location>
</feature>
<evidence type="ECO:0000256" key="1">
    <source>
        <dbReference type="ARBA" id="ARBA00022664"/>
    </source>
</evidence>
<name>A0AAV0BBD8_PHAPC</name>
<sequence length="170" mass="19161">MKMGLECAHPSLSLEEVNERILCQCKGSLEHDIKCRIDMDQDLPHLFAVMEEVIEMKGLNKKFLKETNSVKRPVESKDIKTEEPTPIKRAPVPECYNCGEKGHKKPDCPNLKKKINNIDLLAESIVEDTGSQFDLIISDPMEGRETHDIVVIQADIANEVNINTIQGEAH</sequence>
<dbReference type="Proteomes" id="UP001153365">
    <property type="component" value="Unassembled WGS sequence"/>
</dbReference>
<evidence type="ECO:0000259" key="3">
    <source>
        <dbReference type="PROSITE" id="PS50158"/>
    </source>
</evidence>
<dbReference type="GO" id="GO:0003676">
    <property type="term" value="F:nucleic acid binding"/>
    <property type="evidence" value="ECO:0007669"/>
    <property type="project" value="InterPro"/>
</dbReference>
<dbReference type="Pfam" id="PF00098">
    <property type="entry name" value="zf-CCHC"/>
    <property type="match status" value="1"/>
</dbReference>
<dbReference type="Gene3D" id="4.10.60.10">
    <property type="entry name" value="Zinc finger, CCHC-type"/>
    <property type="match status" value="1"/>
</dbReference>
<evidence type="ECO:0000313" key="5">
    <source>
        <dbReference type="Proteomes" id="UP001153365"/>
    </source>
</evidence>
<keyword evidence="2" id="KW-0863">Zinc-finger</keyword>
<keyword evidence="5" id="KW-1185">Reference proteome</keyword>
<proteinExistence type="predicted"/>